<dbReference type="Proteomes" id="UP000742417">
    <property type="component" value="Unassembled WGS sequence"/>
</dbReference>
<sequence>MNSSVSSFTKVIWSTLETSSIKGIAATTSSYFTNSQTTSGTANDSSISKPSGTQIFVLCVISVVGFIFFFLFFLSLFV</sequence>
<accession>A0ACB7FQ52</accession>
<reference evidence="1" key="1">
    <citation type="submission" date="2020-12" db="EMBL/GenBank/DDBJ databases">
        <title>Draft Genome of Candida africana.</title>
        <authorList>
            <person name="Ayanbimpe G.M."/>
            <person name="Enweani I.B."/>
            <person name="Aguiyi J.C."/>
            <person name="Nnadi U.P."/>
            <person name="Izam Y."/>
            <person name="Ubani A."/>
            <person name="Ngene A.C."/>
        </authorList>
    </citation>
    <scope>NUCLEOTIDE SEQUENCE</scope>
    <source>
        <strain evidence="1">CEC4854</strain>
    </source>
</reference>
<keyword evidence="2" id="KW-1185">Reference proteome</keyword>
<evidence type="ECO:0000313" key="1">
    <source>
        <dbReference type="EMBL" id="KAG8203211.1"/>
    </source>
</evidence>
<comment type="caution">
    <text evidence="1">The sequence shown here is derived from an EMBL/GenBank/DDBJ whole genome shotgun (WGS) entry which is preliminary data.</text>
</comment>
<protein>
    <submittedName>
        <fullName evidence="1">PGA42</fullName>
    </submittedName>
</protein>
<proteinExistence type="predicted"/>
<gene>
    <name evidence="1" type="primary">PGA42</name>
    <name evidence="1" type="ORF">GWM34_02164</name>
</gene>
<evidence type="ECO:0000313" key="2">
    <source>
        <dbReference type="Proteomes" id="UP000742417"/>
    </source>
</evidence>
<organism evidence="1 2">
    <name type="scientific">Candida africana</name>
    <dbReference type="NCBI Taxonomy" id="241526"/>
    <lineage>
        <taxon>Eukaryota</taxon>
        <taxon>Fungi</taxon>
        <taxon>Dikarya</taxon>
        <taxon>Ascomycota</taxon>
        <taxon>Saccharomycotina</taxon>
        <taxon>Pichiomycetes</taxon>
        <taxon>Debaryomycetaceae</taxon>
        <taxon>Candida/Lodderomyces clade</taxon>
        <taxon>Candida</taxon>
    </lineage>
</organism>
<feature type="non-terminal residue" evidence="1">
    <location>
        <position position="1"/>
    </location>
</feature>
<dbReference type="EMBL" id="JAENJO010000004">
    <property type="protein sequence ID" value="KAG8203211.1"/>
    <property type="molecule type" value="Genomic_DNA"/>
</dbReference>
<name>A0ACB7FQ52_9ASCO</name>